<dbReference type="EMBL" id="AZEU01000295">
    <property type="protein sequence ID" value="KRL39448.1"/>
    <property type="molecule type" value="Genomic_DNA"/>
</dbReference>
<reference evidence="13 14" key="1">
    <citation type="journal article" date="2015" name="Genome Announc.">
        <title>Expanding the biotechnology potential of lactobacilli through comparative genomics of 213 strains and associated genera.</title>
        <authorList>
            <person name="Sun Z."/>
            <person name="Harris H.M."/>
            <person name="McCann A."/>
            <person name="Guo C."/>
            <person name="Argimon S."/>
            <person name="Zhang W."/>
            <person name="Yang X."/>
            <person name="Jeffery I.B."/>
            <person name="Cooney J.C."/>
            <person name="Kagawa T.F."/>
            <person name="Liu W."/>
            <person name="Song Y."/>
            <person name="Salvetti E."/>
            <person name="Wrobel A."/>
            <person name="Rasinkangas P."/>
            <person name="Parkhill J."/>
            <person name="Rea M.C."/>
            <person name="O'Sullivan O."/>
            <person name="Ritari J."/>
            <person name="Douillard F.P."/>
            <person name="Paul Ross R."/>
            <person name="Yang R."/>
            <person name="Briner A.E."/>
            <person name="Felis G.E."/>
            <person name="de Vos W.M."/>
            <person name="Barrangou R."/>
            <person name="Klaenhammer T.R."/>
            <person name="Caufield P.W."/>
            <person name="Cui Y."/>
            <person name="Zhang H."/>
            <person name="O'Toole P.W."/>
        </authorList>
    </citation>
    <scope>NUCLEOTIDE SEQUENCE [LARGE SCALE GENOMIC DNA]</scope>
    <source>
        <strain evidence="13 14">DSM 13343</strain>
    </source>
</reference>
<evidence type="ECO:0000256" key="5">
    <source>
        <dbReference type="ARBA" id="ARBA00022723"/>
    </source>
</evidence>
<evidence type="ECO:0000256" key="8">
    <source>
        <dbReference type="ARBA" id="ARBA00023239"/>
    </source>
</evidence>
<evidence type="ECO:0000256" key="7">
    <source>
        <dbReference type="ARBA" id="ARBA00023014"/>
    </source>
</evidence>
<dbReference type="InterPro" id="IPR000573">
    <property type="entry name" value="AconitaseA/IPMdHydase_ssu_swvl"/>
</dbReference>
<dbReference type="InterPro" id="IPR044137">
    <property type="entry name" value="AcnA_IRP_Swivel"/>
</dbReference>
<keyword evidence="8 10" id="KW-0456">Lyase</keyword>
<dbReference type="GO" id="GO:0003994">
    <property type="term" value="F:aconitate hydratase activity"/>
    <property type="evidence" value="ECO:0007669"/>
    <property type="project" value="UniProtKB-EC"/>
</dbReference>
<dbReference type="SUPFAM" id="SSF53732">
    <property type="entry name" value="Aconitase iron-sulfur domain"/>
    <property type="match status" value="1"/>
</dbReference>
<evidence type="ECO:0000259" key="11">
    <source>
        <dbReference type="Pfam" id="PF00330"/>
    </source>
</evidence>
<dbReference type="Gene3D" id="3.30.499.10">
    <property type="entry name" value="Aconitase, domain 3"/>
    <property type="match status" value="2"/>
</dbReference>
<comment type="catalytic activity">
    <reaction evidence="9 10">
        <text>citrate = D-threo-isocitrate</text>
        <dbReference type="Rhea" id="RHEA:10336"/>
        <dbReference type="ChEBI" id="CHEBI:15562"/>
        <dbReference type="ChEBI" id="CHEBI:16947"/>
        <dbReference type="EC" id="4.2.1.3"/>
    </reaction>
</comment>
<dbReference type="InterPro" id="IPR006249">
    <property type="entry name" value="Aconitase/IRP2"/>
</dbReference>
<gene>
    <name evidence="13" type="ORF">FD01_GL002554</name>
</gene>
<dbReference type="GO" id="GO:0046872">
    <property type="term" value="F:metal ion binding"/>
    <property type="evidence" value="ECO:0007669"/>
    <property type="project" value="UniProtKB-KW"/>
</dbReference>
<dbReference type="PROSITE" id="PS01244">
    <property type="entry name" value="ACONITASE_2"/>
    <property type="match status" value="1"/>
</dbReference>
<comment type="cofactor">
    <cofactor evidence="1">
        <name>[4Fe-4S] cluster</name>
        <dbReference type="ChEBI" id="CHEBI:49883"/>
    </cofactor>
</comment>
<keyword evidence="5" id="KW-0479">Metal-binding</keyword>
<dbReference type="OrthoDB" id="9764318at2"/>
<organism evidence="13 14">
    <name type="scientific">Lacticaseibacillus manihotivorans DSM 13343 = JCM 12514</name>
    <dbReference type="NCBI Taxonomy" id="1423769"/>
    <lineage>
        <taxon>Bacteria</taxon>
        <taxon>Bacillati</taxon>
        <taxon>Bacillota</taxon>
        <taxon>Bacilli</taxon>
        <taxon>Lactobacillales</taxon>
        <taxon>Lactobacillaceae</taxon>
        <taxon>Lacticaseibacillus</taxon>
    </lineage>
</organism>
<name>A0A0R1QF98_9LACO</name>
<keyword evidence="7 10" id="KW-0411">Iron-sulfur</keyword>
<keyword evidence="6 10" id="KW-0408">Iron</keyword>
<dbReference type="NCBIfam" id="NF006757">
    <property type="entry name" value="PRK09277.1"/>
    <property type="match status" value="1"/>
</dbReference>
<dbReference type="PROSITE" id="PS00450">
    <property type="entry name" value="ACONITASE_1"/>
    <property type="match status" value="1"/>
</dbReference>
<dbReference type="CDD" id="cd01580">
    <property type="entry name" value="AcnA_IRP_Swivel"/>
    <property type="match status" value="1"/>
</dbReference>
<comment type="subunit">
    <text evidence="4">Monomer.</text>
</comment>
<dbReference type="Proteomes" id="UP000051790">
    <property type="component" value="Unassembled WGS sequence"/>
</dbReference>
<dbReference type="SUPFAM" id="SSF52016">
    <property type="entry name" value="LeuD/IlvD-like"/>
    <property type="match status" value="1"/>
</dbReference>
<dbReference type="NCBIfam" id="NF009520">
    <property type="entry name" value="PRK12881.1"/>
    <property type="match status" value="1"/>
</dbReference>
<proteinExistence type="inferred from homology"/>
<evidence type="ECO:0000256" key="2">
    <source>
        <dbReference type="ARBA" id="ARBA00004717"/>
    </source>
</evidence>
<dbReference type="InterPro" id="IPR015931">
    <property type="entry name" value="Acnase/IPM_dHydase_lsu_aba_1/3"/>
</dbReference>
<dbReference type="InterPro" id="IPR036008">
    <property type="entry name" value="Aconitase_4Fe-4S_dom"/>
</dbReference>
<evidence type="ECO:0000256" key="9">
    <source>
        <dbReference type="ARBA" id="ARBA00023501"/>
    </source>
</evidence>
<sequence length="868" mass="93483">MAQIYENTFQSGDQTYKYADISAFLGDHHAQVDTLPYTIRILLEAALRRANQGLALGDELNALLSWDNAHDQDIAYQPERVILQDFTGVPAIVDLAAMRDAVVAQGGDATSINPSVPVDLVIDHSVQVDKAGNDEAFAFNVKREFERNQERYTFLKWAQNSFSNLQVVPPDTGIIHQINLERLAQVVMTKDGLAFPDTLVGTDSHTTMINGLGVLGWGVGGIEAEANMLGEATLMQTPKVVGVNLSGRLQPGVTATDLTLTLTHLLREHGVVGKFVEYYGVGLSNLPLAYRATIANMAPEYGATCGYFPIDSQTIDYLKLTGRSAKQIALVQAYADANHLAYKPVEDDIRHYSENLELDLSTVKPSVAGPTRPQDLVYLADLPKQFDDRRDLEAFPVAVAGKHFDLHPGALGLAAITSCTNTSNPQVLFAAGLIAQKARELGMQVPEYVKTSFSPGSRVVSDYLTAAGLQADLDALGFNLTGYGCMTCIGNSGALQDDLQAAVEAKPYPLAAVESANRNFTGRVNPKITDTYLASPPLVVIYALAGTMDIDLDTQPVGHAADGHAVYLKDLWPSDAQIAQLTADYLHPEQFTANYQTLYHQNADWDALPTATGDTYAWDAASTYIAKPPFGEALTQAAPTTLTGLSVLAKLGDSVTTDHISPAGFIGRDTPAGKYLQARGITPLAFNSYGSRRGNHEVMMRGTLANIRLQNQLAPGTQGGFTTLPDGTQTTIYEASQAYAKTKTGLVILAGKDYGMGSSRDWAAKGVKLLGVKAIIAESFERIHRANLAMMGVIPLQYLPGDTAKSLGLTGKETYQIELDQSVAHVTATTTDGSVKHFDTKVRFDTPADWGYYQAGGIMPQIVANALN</sequence>
<accession>A0A0R1QF98</accession>
<evidence type="ECO:0000256" key="6">
    <source>
        <dbReference type="ARBA" id="ARBA00023004"/>
    </source>
</evidence>
<evidence type="ECO:0000256" key="3">
    <source>
        <dbReference type="ARBA" id="ARBA00007185"/>
    </source>
</evidence>
<dbReference type="InterPro" id="IPR001030">
    <property type="entry name" value="Acoase/IPM_deHydtase_lsu_aba"/>
</dbReference>
<comment type="function">
    <text evidence="10">Catalyzes the isomerization of citrate to isocitrate via cis-aconitate.</text>
</comment>
<dbReference type="RefSeq" id="WP_056965002.1">
    <property type="nucleotide sequence ID" value="NZ_AZEU01000295.1"/>
</dbReference>
<evidence type="ECO:0000313" key="13">
    <source>
        <dbReference type="EMBL" id="KRL39448.1"/>
    </source>
</evidence>
<comment type="similarity">
    <text evidence="3 10">Belongs to the aconitase/IPM isomerase family.</text>
</comment>
<dbReference type="NCBIfam" id="TIGR01341">
    <property type="entry name" value="aconitase_1"/>
    <property type="match status" value="1"/>
</dbReference>
<dbReference type="Pfam" id="PF00694">
    <property type="entry name" value="Aconitase_C"/>
    <property type="match status" value="1"/>
</dbReference>
<feature type="domain" description="Aconitase A/isopropylmalate dehydratase small subunit swivel" evidence="12">
    <location>
        <begin position="674"/>
        <end position="798"/>
    </location>
</feature>
<evidence type="ECO:0000313" key="14">
    <source>
        <dbReference type="Proteomes" id="UP000051790"/>
    </source>
</evidence>
<dbReference type="PANTHER" id="PTHR11670">
    <property type="entry name" value="ACONITASE/IRON-RESPONSIVE ELEMENT FAMILY MEMBER"/>
    <property type="match status" value="1"/>
</dbReference>
<dbReference type="PRINTS" id="PR00415">
    <property type="entry name" value="ACONITASE"/>
</dbReference>
<dbReference type="FunFam" id="3.20.19.10:FF:000001">
    <property type="entry name" value="Aconitate hydratase"/>
    <property type="match status" value="1"/>
</dbReference>
<comment type="pathway">
    <text evidence="2">Carbohydrate metabolism; tricarboxylic acid cycle; isocitrate from oxaloacetate: step 2/2.</text>
</comment>
<dbReference type="EC" id="4.2.1.3" evidence="10"/>
<keyword evidence="10" id="KW-0004">4Fe-4S</keyword>
<evidence type="ECO:0000259" key="12">
    <source>
        <dbReference type="Pfam" id="PF00694"/>
    </source>
</evidence>
<dbReference type="Gene3D" id="3.20.19.10">
    <property type="entry name" value="Aconitase, domain 4"/>
    <property type="match status" value="1"/>
</dbReference>
<comment type="caution">
    <text evidence="13">The sequence shown here is derived from an EMBL/GenBank/DDBJ whole genome shotgun (WGS) entry which is preliminary data.</text>
</comment>
<dbReference type="Gene3D" id="6.10.190.10">
    <property type="match status" value="1"/>
</dbReference>
<dbReference type="GO" id="GO:0051539">
    <property type="term" value="F:4 iron, 4 sulfur cluster binding"/>
    <property type="evidence" value="ECO:0007669"/>
    <property type="project" value="UniProtKB-KW"/>
</dbReference>
<dbReference type="InterPro" id="IPR015928">
    <property type="entry name" value="Aconitase/3IPM_dehydase_swvl"/>
</dbReference>
<dbReference type="PATRIC" id="fig|1423769.4.peg.2756"/>
<evidence type="ECO:0000256" key="4">
    <source>
        <dbReference type="ARBA" id="ARBA00011245"/>
    </source>
</evidence>
<evidence type="ECO:0000256" key="1">
    <source>
        <dbReference type="ARBA" id="ARBA00001966"/>
    </source>
</evidence>
<dbReference type="InterPro" id="IPR018136">
    <property type="entry name" value="Aconitase_4Fe-4S_BS"/>
</dbReference>
<protein>
    <recommendedName>
        <fullName evidence="10">Aconitate hydratase</fullName>
        <shortName evidence="10">Aconitase</shortName>
        <ecNumber evidence="10">4.2.1.3</ecNumber>
    </recommendedName>
</protein>
<keyword evidence="14" id="KW-1185">Reference proteome</keyword>
<feature type="domain" description="Aconitase/3-isopropylmalate dehydratase large subunit alpha/beta/alpha" evidence="11">
    <location>
        <begin position="70"/>
        <end position="546"/>
    </location>
</feature>
<evidence type="ECO:0000256" key="10">
    <source>
        <dbReference type="RuleBase" id="RU361275"/>
    </source>
</evidence>
<dbReference type="UniPathway" id="UPA00223">
    <property type="reaction ID" value="UER00718"/>
</dbReference>
<dbReference type="GO" id="GO:0006099">
    <property type="term" value="P:tricarboxylic acid cycle"/>
    <property type="evidence" value="ECO:0007669"/>
    <property type="project" value="UniProtKB-UniPathway"/>
</dbReference>
<dbReference type="AlphaFoldDB" id="A0A0R1QF98"/>
<dbReference type="Pfam" id="PF00330">
    <property type="entry name" value="Aconitase"/>
    <property type="match status" value="1"/>
</dbReference>